<proteinExistence type="predicted"/>
<organism evidence="2 3">
    <name type="scientific">Calocera cornea HHB12733</name>
    <dbReference type="NCBI Taxonomy" id="1353952"/>
    <lineage>
        <taxon>Eukaryota</taxon>
        <taxon>Fungi</taxon>
        <taxon>Dikarya</taxon>
        <taxon>Basidiomycota</taxon>
        <taxon>Agaricomycotina</taxon>
        <taxon>Dacrymycetes</taxon>
        <taxon>Dacrymycetales</taxon>
        <taxon>Dacrymycetaceae</taxon>
        <taxon>Calocera</taxon>
    </lineage>
</organism>
<dbReference type="InterPro" id="IPR042859">
    <property type="entry name" value="NOL11"/>
</dbReference>
<dbReference type="Proteomes" id="UP000076842">
    <property type="component" value="Unassembled WGS sequence"/>
</dbReference>
<evidence type="ECO:0000313" key="2">
    <source>
        <dbReference type="EMBL" id="KZT62938.1"/>
    </source>
</evidence>
<evidence type="ECO:0000313" key="3">
    <source>
        <dbReference type="Proteomes" id="UP000076842"/>
    </source>
</evidence>
<sequence length="691" mass="73891">MASISEPFLLHSYAVPPAAGPSSCKGLPHVQAEARWGDAAEITMTVQGDGIHTLDRSSLHPVSSYTLGPSTFFRSAASSRAGKAGKHSTYVSVAAGSDITESGKTAWIWPEGSEDTASKKSVELAHPAQEFLFVPALPSQVIVASPDGHLTLSSTNLEPIHDLPPPFTITGRAKNFIFPKLAHTVGTNPGSTHQAVLISFFGNEEGKFGARVVRVSEGELDEVGWVQLDDIKGVDVVGVSCEAAGNASVLPSVPEKFAVFLSPATSSQALITLTCPLGAKKSDSKPRSSVFIVPFSVPQTSSLINALGRLQVSEPQAIEGDTGLSDGQRRLVKSVGDALRSGASESAEKTFFDWVSLESKATSNGVHTGAEQGDGSEEEDVASANGLVNEDSDEEATLTNGREVNGASRPKLNEAPLRKKALVHLPIALVEQLVDVLLVPPQPATEAHSAILRFLMRRGLVSYSMVKGDQKLLDVLLERGDWASVVVALQSVVDMPESAIVRVLMVGLKGTGAGTPLPLPNVLAAVLAAPITRSALRLALKEQLTDITNVRRLLEVLQGWLVQSGVRGLELAAEDTGFVQVDFRPKPRIDSILAFAETLIDTYFIALLQHPPARAVLQELSALLAPQLTLAADLERLRGPLEVFAKQKRLQKQSGLPKAAVSRFEEGRRRKRAQEEAELQVGPYRVEEFFF</sequence>
<name>A0A165KBW1_9BASI</name>
<dbReference type="PANTHER" id="PTHR15633">
    <property type="entry name" value="NUCLEOLAR PROTEIN 11"/>
    <property type="match status" value="1"/>
</dbReference>
<dbReference type="EMBL" id="KV423914">
    <property type="protein sequence ID" value="KZT62938.1"/>
    <property type="molecule type" value="Genomic_DNA"/>
</dbReference>
<dbReference type="GO" id="GO:0005730">
    <property type="term" value="C:nucleolus"/>
    <property type="evidence" value="ECO:0007669"/>
    <property type="project" value="TreeGrafter"/>
</dbReference>
<reference evidence="2 3" key="1">
    <citation type="journal article" date="2016" name="Mol. Biol. Evol.">
        <title>Comparative Genomics of Early-Diverging Mushroom-Forming Fungi Provides Insights into the Origins of Lignocellulose Decay Capabilities.</title>
        <authorList>
            <person name="Nagy L.G."/>
            <person name="Riley R."/>
            <person name="Tritt A."/>
            <person name="Adam C."/>
            <person name="Daum C."/>
            <person name="Floudas D."/>
            <person name="Sun H."/>
            <person name="Yadav J.S."/>
            <person name="Pangilinan J."/>
            <person name="Larsson K.H."/>
            <person name="Matsuura K."/>
            <person name="Barry K."/>
            <person name="Labutti K."/>
            <person name="Kuo R."/>
            <person name="Ohm R.A."/>
            <person name="Bhattacharya S.S."/>
            <person name="Shirouzu T."/>
            <person name="Yoshinaga Y."/>
            <person name="Martin F.M."/>
            <person name="Grigoriev I.V."/>
            <person name="Hibbett D.S."/>
        </authorList>
    </citation>
    <scope>NUCLEOTIDE SEQUENCE [LARGE SCALE GENOMIC DNA]</scope>
    <source>
        <strain evidence="2 3">HHB12733</strain>
    </source>
</reference>
<feature type="region of interest" description="Disordered" evidence="1">
    <location>
        <begin position="363"/>
        <end position="411"/>
    </location>
</feature>
<dbReference type="InParanoid" id="A0A165KBW1"/>
<accession>A0A165KBW1</accession>
<dbReference type="GO" id="GO:0003723">
    <property type="term" value="F:RNA binding"/>
    <property type="evidence" value="ECO:0007669"/>
    <property type="project" value="TreeGrafter"/>
</dbReference>
<dbReference type="AlphaFoldDB" id="A0A165KBW1"/>
<dbReference type="PANTHER" id="PTHR15633:SF2">
    <property type="entry name" value="NUCLEOLAR PROTEIN 11"/>
    <property type="match status" value="1"/>
</dbReference>
<gene>
    <name evidence="2" type="ORF">CALCODRAFT_505321</name>
</gene>
<keyword evidence="3" id="KW-1185">Reference proteome</keyword>
<evidence type="ECO:0000256" key="1">
    <source>
        <dbReference type="SAM" id="MobiDB-lite"/>
    </source>
</evidence>
<protein>
    <submittedName>
        <fullName evidence="2">Uncharacterized protein</fullName>
    </submittedName>
</protein>
<dbReference type="GO" id="GO:0030490">
    <property type="term" value="P:maturation of SSU-rRNA"/>
    <property type="evidence" value="ECO:0007669"/>
    <property type="project" value="InterPro"/>
</dbReference>
<dbReference type="OrthoDB" id="4349954at2759"/>
<dbReference type="STRING" id="1353952.A0A165KBW1"/>